<evidence type="ECO:0000313" key="2">
    <source>
        <dbReference type="Proteomes" id="UP000626786"/>
    </source>
</evidence>
<gene>
    <name evidence="1" type="ORF">H9649_12415</name>
</gene>
<evidence type="ECO:0008006" key="3">
    <source>
        <dbReference type="Google" id="ProtNLM"/>
    </source>
</evidence>
<dbReference type="Proteomes" id="UP000626786">
    <property type="component" value="Unassembled WGS sequence"/>
</dbReference>
<dbReference type="RefSeq" id="WP_191695223.1">
    <property type="nucleotide sequence ID" value="NZ_JACSQN010000011.1"/>
</dbReference>
<accession>A0ABR8UC55</accession>
<keyword evidence="2" id="KW-1185">Reference proteome</keyword>
<proteinExistence type="predicted"/>
<comment type="caution">
    <text evidence="1">The sequence shown here is derived from an EMBL/GenBank/DDBJ whole genome shotgun (WGS) entry which is preliminary data.</text>
</comment>
<protein>
    <recommendedName>
        <fullName evidence="3">Methyltransferase</fullName>
    </recommendedName>
</protein>
<sequence>MIESSREVYNHLTQILDCQTNRQVYWDGALIVEEQDGILLRYSYPQEMDRLLHENGFETVHVYGDWDENELHAGSVSMVYVVKRSR</sequence>
<evidence type="ECO:0000313" key="1">
    <source>
        <dbReference type="EMBL" id="MBD7985395.1"/>
    </source>
</evidence>
<organism evidence="1 2">
    <name type="scientific">Sporosarcina quadrami</name>
    <dbReference type="NCBI Taxonomy" id="2762234"/>
    <lineage>
        <taxon>Bacteria</taxon>
        <taxon>Bacillati</taxon>
        <taxon>Bacillota</taxon>
        <taxon>Bacilli</taxon>
        <taxon>Bacillales</taxon>
        <taxon>Caryophanaceae</taxon>
        <taxon>Sporosarcina</taxon>
    </lineage>
</organism>
<dbReference type="EMBL" id="JACSQN010000011">
    <property type="protein sequence ID" value="MBD7985395.1"/>
    <property type="molecule type" value="Genomic_DNA"/>
</dbReference>
<reference evidence="1 2" key="1">
    <citation type="submission" date="2020-08" db="EMBL/GenBank/DDBJ databases">
        <title>A Genomic Blueprint of the Chicken Gut Microbiome.</title>
        <authorList>
            <person name="Gilroy R."/>
            <person name="Ravi A."/>
            <person name="Getino M."/>
            <person name="Pursley I."/>
            <person name="Horton D.L."/>
            <person name="Alikhan N.-F."/>
            <person name="Baker D."/>
            <person name="Gharbi K."/>
            <person name="Hall N."/>
            <person name="Watson M."/>
            <person name="Adriaenssens E.M."/>
            <person name="Foster-Nyarko E."/>
            <person name="Jarju S."/>
            <person name="Secka A."/>
            <person name="Antonio M."/>
            <person name="Oren A."/>
            <person name="Chaudhuri R."/>
            <person name="La Ragione R.M."/>
            <person name="Hildebrand F."/>
            <person name="Pallen M.J."/>
        </authorList>
    </citation>
    <scope>NUCLEOTIDE SEQUENCE [LARGE SCALE GENOMIC DNA]</scope>
    <source>
        <strain evidence="1 2">Sa2YVA2</strain>
    </source>
</reference>
<name>A0ABR8UC55_9BACL</name>